<gene>
    <name evidence="2" type="ORF">NDU88_006250</name>
</gene>
<feature type="region of interest" description="Disordered" evidence="1">
    <location>
        <begin position="1"/>
        <end position="29"/>
    </location>
</feature>
<comment type="caution">
    <text evidence="2">The sequence shown here is derived from an EMBL/GenBank/DDBJ whole genome shotgun (WGS) entry which is preliminary data.</text>
</comment>
<organism evidence="2 3">
    <name type="scientific">Pleurodeles waltl</name>
    <name type="common">Iberian ribbed newt</name>
    <dbReference type="NCBI Taxonomy" id="8319"/>
    <lineage>
        <taxon>Eukaryota</taxon>
        <taxon>Metazoa</taxon>
        <taxon>Chordata</taxon>
        <taxon>Craniata</taxon>
        <taxon>Vertebrata</taxon>
        <taxon>Euteleostomi</taxon>
        <taxon>Amphibia</taxon>
        <taxon>Batrachia</taxon>
        <taxon>Caudata</taxon>
        <taxon>Salamandroidea</taxon>
        <taxon>Salamandridae</taxon>
        <taxon>Pleurodelinae</taxon>
        <taxon>Pleurodeles</taxon>
    </lineage>
</organism>
<dbReference type="AlphaFoldDB" id="A0AAV7N1T3"/>
<feature type="region of interest" description="Disordered" evidence="1">
    <location>
        <begin position="54"/>
        <end position="73"/>
    </location>
</feature>
<dbReference type="Proteomes" id="UP001066276">
    <property type="component" value="Chromosome 9"/>
</dbReference>
<sequence>MRRGLAANGAGQRAPVCSAPPDPHPTTEATRKHCVCIPTGEHDLSEDNRRLGSLDEGETQESGGGCRRTENGSHRLGYPCGPALLAKKRRRGDSDGQGGSLALVLVWAAAEEHSIKQELNGGGIVKCPAPARSDHAAVSSKHTSAKNQLGPARPEGVPRCGWVLETSLTGGLLAGGALRAIT</sequence>
<feature type="region of interest" description="Disordered" evidence="1">
    <location>
        <begin position="135"/>
        <end position="155"/>
    </location>
</feature>
<evidence type="ECO:0000313" key="3">
    <source>
        <dbReference type="Proteomes" id="UP001066276"/>
    </source>
</evidence>
<reference evidence="2" key="1">
    <citation type="journal article" date="2022" name="bioRxiv">
        <title>Sequencing and chromosome-scale assembly of the giantPleurodeles waltlgenome.</title>
        <authorList>
            <person name="Brown T."/>
            <person name="Elewa A."/>
            <person name="Iarovenko S."/>
            <person name="Subramanian E."/>
            <person name="Araus A.J."/>
            <person name="Petzold A."/>
            <person name="Susuki M."/>
            <person name="Suzuki K.-i.T."/>
            <person name="Hayashi T."/>
            <person name="Toyoda A."/>
            <person name="Oliveira C."/>
            <person name="Osipova E."/>
            <person name="Leigh N.D."/>
            <person name="Simon A."/>
            <person name="Yun M.H."/>
        </authorList>
    </citation>
    <scope>NUCLEOTIDE SEQUENCE</scope>
    <source>
        <strain evidence="2">20211129_DDA</strain>
        <tissue evidence="2">Liver</tissue>
    </source>
</reference>
<evidence type="ECO:0000313" key="2">
    <source>
        <dbReference type="EMBL" id="KAJ1108880.1"/>
    </source>
</evidence>
<protein>
    <submittedName>
        <fullName evidence="2">Uncharacterized protein</fullName>
    </submittedName>
</protein>
<keyword evidence="3" id="KW-1185">Reference proteome</keyword>
<proteinExistence type="predicted"/>
<dbReference type="EMBL" id="JANPWB010000013">
    <property type="protein sequence ID" value="KAJ1108880.1"/>
    <property type="molecule type" value="Genomic_DNA"/>
</dbReference>
<name>A0AAV7N1T3_PLEWA</name>
<accession>A0AAV7N1T3</accession>
<evidence type="ECO:0000256" key="1">
    <source>
        <dbReference type="SAM" id="MobiDB-lite"/>
    </source>
</evidence>